<proteinExistence type="predicted"/>
<keyword evidence="1" id="KW-1133">Transmembrane helix</keyword>
<name>A0ABS3R130_9ACTN</name>
<feature type="signal peptide" evidence="2">
    <location>
        <begin position="1"/>
        <end position="40"/>
    </location>
</feature>
<reference evidence="3 4" key="1">
    <citation type="submission" date="2021-03" db="EMBL/GenBank/DDBJ databases">
        <authorList>
            <person name="Kanchanasin P."/>
            <person name="Saeng-In P."/>
            <person name="Phongsopitanun W."/>
            <person name="Yuki M."/>
            <person name="Kudo T."/>
            <person name="Ohkuma M."/>
            <person name="Tanasupawat S."/>
        </authorList>
    </citation>
    <scope>NUCLEOTIDE SEQUENCE [LARGE SCALE GENOMIC DNA]</scope>
    <source>
        <strain evidence="3 4">L46</strain>
    </source>
</reference>
<evidence type="ECO:0000256" key="2">
    <source>
        <dbReference type="SAM" id="SignalP"/>
    </source>
</evidence>
<comment type="caution">
    <text evidence="3">The sequence shown here is derived from an EMBL/GenBank/DDBJ whole genome shotgun (WGS) entry which is preliminary data.</text>
</comment>
<dbReference type="Proteomes" id="UP000666915">
    <property type="component" value="Unassembled WGS sequence"/>
</dbReference>
<evidence type="ECO:0000313" key="4">
    <source>
        <dbReference type="Proteomes" id="UP000666915"/>
    </source>
</evidence>
<gene>
    <name evidence="3" type="ORF">J4557_20715</name>
</gene>
<keyword evidence="1" id="KW-0812">Transmembrane</keyword>
<dbReference type="EMBL" id="JAGEOK010000013">
    <property type="protein sequence ID" value="MBO2439953.1"/>
    <property type="molecule type" value="Genomic_DNA"/>
</dbReference>
<evidence type="ECO:0008006" key="5">
    <source>
        <dbReference type="Google" id="ProtNLM"/>
    </source>
</evidence>
<keyword evidence="1" id="KW-0472">Membrane</keyword>
<keyword evidence="4" id="KW-1185">Reference proteome</keyword>
<feature type="transmembrane region" description="Helical" evidence="1">
    <location>
        <begin position="206"/>
        <end position="229"/>
    </location>
</feature>
<organism evidence="3 4">
    <name type="scientific">Actinomadura nitritigenes</name>
    <dbReference type="NCBI Taxonomy" id="134602"/>
    <lineage>
        <taxon>Bacteria</taxon>
        <taxon>Bacillati</taxon>
        <taxon>Actinomycetota</taxon>
        <taxon>Actinomycetes</taxon>
        <taxon>Streptosporangiales</taxon>
        <taxon>Thermomonosporaceae</taxon>
        <taxon>Actinomadura</taxon>
    </lineage>
</organism>
<evidence type="ECO:0000313" key="3">
    <source>
        <dbReference type="EMBL" id="MBO2439953.1"/>
    </source>
</evidence>
<keyword evidence="2" id="KW-0732">Signal</keyword>
<evidence type="ECO:0000256" key="1">
    <source>
        <dbReference type="SAM" id="Phobius"/>
    </source>
</evidence>
<accession>A0ABS3R130</accession>
<protein>
    <recommendedName>
        <fullName evidence="5">TPM domain-containing protein</fullName>
    </recommendedName>
</protein>
<dbReference type="RefSeq" id="WP_208268385.1">
    <property type="nucleotide sequence ID" value="NZ_BAAAGM010000064.1"/>
</dbReference>
<sequence>MSSEIRTVRPVLRAAVSAMVLAVAVLAGLAAPGLAAPAHAASAHSASAHSASALPASAQAEPARATAQAVPADTVGQIAKGLLGSRLYVTSDSGANLSAADQQQIRSALNGDHDADIRAVVVRNDVSGPQVGQMLKAVANRVGKGQTYVAITADGTRMGGISKKLDSNEINQLVTRTDGSPLKQRLIQFGNLAEKKVDDQARSGAVVGYVVIGVLVLIAAAVTSVVLVARKRRRERHARQMADLKQGVQEDVTLLGEDIARLDLNVMDPGLDPETRADYERAMNSYDKAKTATERAQRPQDMQAVTTALEDGRYYMTATRARLAGEPVPERRPPCFFNPQHGPSVQDVTWAPPGGVARSVPVCAADARAVMEGHDPDVRMVPYGGGRRPYWDAGPAYAPYAGGYYYGYGGFDLLSGLLLGTALGSMMGGGFGWGGGYYGDGGGFGGGDGGFGGDGGDVGGGWDFGSGDFGGGGDWGGNDFGGF</sequence>
<feature type="chain" id="PRO_5046464281" description="TPM domain-containing protein" evidence="2">
    <location>
        <begin position="41"/>
        <end position="483"/>
    </location>
</feature>